<dbReference type="Gene3D" id="1.20.120.1630">
    <property type="match status" value="1"/>
</dbReference>
<evidence type="ECO:0000256" key="4">
    <source>
        <dbReference type="ARBA" id="ARBA00023136"/>
    </source>
</evidence>
<evidence type="ECO:0000256" key="1">
    <source>
        <dbReference type="ARBA" id="ARBA00004141"/>
    </source>
</evidence>
<name>A0A9X1MNV0_9BACT</name>
<keyword evidence="4 5" id="KW-0472">Membrane</keyword>
<keyword evidence="3 5" id="KW-1133">Transmembrane helix</keyword>
<keyword evidence="7" id="KW-1185">Reference proteome</keyword>
<evidence type="ECO:0000256" key="5">
    <source>
        <dbReference type="SAM" id="Phobius"/>
    </source>
</evidence>
<proteinExistence type="predicted"/>
<feature type="transmembrane region" description="Helical" evidence="5">
    <location>
        <begin position="82"/>
        <end position="102"/>
    </location>
</feature>
<accession>A0A9X1MNV0</accession>
<organism evidence="6 7">
    <name type="scientific">Blastopirellula sediminis</name>
    <dbReference type="NCBI Taxonomy" id="2894196"/>
    <lineage>
        <taxon>Bacteria</taxon>
        <taxon>Pseudomonadati</taxon>
        <taxon>Planctomycetota</taxon>
        <taxon>Planctomycetia</taxon>
        <taxon>Pirellulales</taxon>
        <taxon>Pirellulaceae</taxon>
        <taxon>Blastopirellula</taxon>
    </lineage>
</organism>
<reference evidence="6" key="1">
    <citation type="submission" date="2021-11" db="EMBL/GenBank/DDBJ databases">
        <title>Genome sequence.</title>
        <authorList>
            <person name="Sun Q."/>
        </authorList>
    </citation>
    <scope>NUCLEOTIDE SEQUENCE</scope>
    <source>
        <strain evidence="6">JC732</strain>
    </source>
</reference>
<dbReference type="Pfam" id="PF04140">
    <property type="entry name" value="ICMT"/>
    <property type="match status" value="1"/>
</dbReference>
<evidence type="ECO:0000313" key="7">
    <source>
        <dbReference type="Proteomes" id="UP001139103"/>
    </source>
</evidence>
<dbReference type="GO" id="GO:0016020">
    <property type="term" value="C:membrane"/>
    <property type="evidence" value="ECO:0007669"/>
    <property type="project" value="UniProtKB-SubCell"/>
</dbReference>
<dbReference type="InterPro" id="IPR007269">
    <property type="entry name" value="ICMT_MeTrfase"/>
</dbReference>
<dbReference type="InterPro" id="IPR052527">
    <property type="entry name" value="Metal_cation-efflux_comp"/>
</dbReference>
<comment type="caution">
    <text evidence="6">The sequence shown here is derived from an EMBL/GenBank/DDBJ whole genome shotgun (WGS) entry which is preliminary data.</text>
</comment>
<dbReference type="PANTHER" id="PTHR43847">
    <property type="entry name" value="BLL3993 PROTEIN"/>
    <property type="match status" value="1"/>
</dbReference>
<dbReference type="Proteomes" id="UP001139103">
    <property type="component" value="Unassembled WGS sequence"/>
</dbReference>
<dbReference type="PANTHER" id="PTHR43847:SF1">
    <property type="entry name" value="BLL3993 PROTEIN"/>
    <property type="match status" value="1"/>
</dbReference>
<evidence type="ECO:0000256" key="3">
    <source>
        <dbReference type="ARBA" id="ARBA00022989"/>
    </source>
</evidence>
<gene>
    <name evidence="6" type="ORF">LOC68_20275</name>
</gene>
<evidence type="ECO:0000256" key="2">
    <source>
        <dbReference type="ARBA" id="ARBA00022692"/>
    </source>
</evidence>
<feature type="transmembrane region" description="Helical" evidence="5">
    <location>
        <begin position="173"/>
        <end position="191"/>
    </location>
</feature>
<keyword evidence="2 5" id="KW-0812">Transmembrane</keyword>
<protein>
    <submittedName>
        <fullName evidence="6">Isoprenylcysteine carboxylmethyltransferase family protein</fullName>
    </submittedName>
</protein>
<dbReference type="AlphaFoldDB" id="A0A9X1MNV0"/>
<evidence type="ECO:0000313" key="6">
    <source>
        <dbReference type="EMBL" id="MCC9630738.1"/>
    </source>
</evidence>
<dbReference type="GO" id="GO:0004671">
    <property type="term" value="F:protein C-terminal S-isoprenylcysteine carboxyl O-methyltransferase activity"/>
    <property type="evidence" value="ECO:0007669"/>
    <property type="project" value="InterPro"/>
</dbReference>
<sequence length="218" mass="25091">MSANATPSFSPTEIDLPKFKRQVWEMCTNIVLAAFFFRFAWIQGEAFFTWYRLSTFLILVKVSTDVFFYLIRKPPQQVSFSLYDWTVGLMGTYAVILFMPAGHTHDSLFGQIVQCTGLGLQIFAMASLNRSIGVVAANRGIKTGGMYRWVRHPLYLSYVVAFGGYLINQTSYWNAGVYAACILLWLLRIMAEERLLTQDDNYREYTQRVRWKLIPGLV</sequence>
<dbReference type="RefSeq" id="WP_230222119.1">
    <property type="nucleotide sequence ID" value="NZ_JAJKFT010000010.1"/>
</dbReference>
<comment type="subcellular location">
    <subcellularLocation>
        <location evidence="1">Membrane</location>
        <topology evidence="1">Multi-pass membrane protein</topology>
    </subcellularLocation>
</comment>
<feature type="transmembrane region" description="Helical" evidence="5">
    <location>
        <begin position="48"/>
        <end position="70"/>
    </location>
</feature>
<dbReference type="EMBL" id="JAJKFT010000010">
    <property type="protein sequence ID" value="MCC9630738.1"/>
    <property type="molecule type" value="Genomic_DNA"/>
</dbReference>